<sequence length="364" mass="39766">MWVSRFKPKGHATTFLLLNCAYTRKNLYQTTPLTHVIMADCYEERLKRLEYRSRESDEALKHLSLCVDVLQQVAENKKSDLAPRQKSELVIKLERENAELTSEIEKLKQELIDAEILNGRHHIFNPSAITAASSAAAPVATESVKKPTQEPVSAPPEKKVEESESKPAAKASKGKKEKPTEATGGGGGGKGGGAVGGGDKPVDVSRLDMRVGKILSVKLHPDADTLYVEEIDVGEEKPRTVCSGLVKFIPIEEMKDRLVITMCNLKPAKMRGVLSEAMVMCASTPNKVEILDPPPGSVPGDRIVFEGYPGEPDAQLNPKKKIFEKVQPDLVTTAEGVAVYKGTPFQVEGKGVCRSQTLRNTIIK</sequence>
<evidence type="ECO:0000256" key="7">
    <source>
        <dbReference type="SAM" id="Coils"/>
    </source>
</evidence>
<dbReference type="InterPro" id="IPR051270">
    <property type="entry name" value="Tyrosine-tRNA_ligase_regulator"/>
</dbReference>
<evidence type="ECO:0000313" key="10">
    <source>
        <dbReference type="EnsemblMetazoa" id="Aqu2.1.22578_001"/>
    </source>
</evidence>
<dbReference type="OrthoDB" id="197206at2759"/>
<reference evidence="10" key="2">
    <citation type="submission" date="2017-05" db="UniProtKB">
        <authorList>
            <consortium name="EnsemblMetazoa"/>
        </authorList>
    </citation>
    <scope>IDENTIFICATION</scope>
</reference>
<dbReference type="InterPro" id="IPR002547">
    <property type="entry name" value="tRNA-bd_dom"/>
</dbReference>
<evidence type="ECO:0000256" key="1">
    <source>
        <dbReference type="ARBA" id="ARBA00004496"/>
    </source>
</evidence>
<dbReference type="AlphaFoldDB" id="A0A1X7U4J0"/>
<evidence type="ECO:0000259" key="9">
    <source>
        <dbReference type="PROSITE" id="PS50886"/>
    </source>
</evidence>
<organism evidence="10">
    <name type="scientific">Amphimedon queenslandica</name>
    <name type="common">Sponge</name>
    <dbReference type="NCBI Taxonomy" id="400682"/>
    <lineage>
        <taxon>Eukaryota</taxon>
        <taxon>Metazoa</taxon>
        <taxon>Porifera</taxon>
        <taxon>Demospongiae</taxon>
        <taxon>Heteroscleromorpha</taxon>
        <taxon>Haplosclerida</taxon>
        <taxon>Niphatidae</taxon>
        <taxon>Amphimedon</taxon>
    </lineage>
</organism>
<evidence type="ECO:0000313" key="11">
    <source>
        <dbReference type="Proteomes" id="UP000007879"/>
    </source>
</evidence>
<keyword evidence="3 6" id="KW-0820">tRNA-binding</keyword>
<dbReference type="PROSITE" id="PS50886">
    <property type="entry name" value="TRBD"/>
    <property type="match status" value="1"/>
</dbReference>
<feature type="domain" description="TRNA-binding" evidence="9">
    <location>
        <begin position="203"/>
        <end position="304"/>
    </location>
</feature>
<dbReference type="EnsemblMetazoa" id="Aqu2.1.22578_001">
    <property type="protein sequence ID" value="Aqu2.1.22578_001"/>
    <property type="gene ID" value="Aqu2.1.22578"/>
</dbReference>
<dbReference type="CDD" id="cd02799">
    <property type="entry name" value="tRNA_bind_EMAP-II_like"/>
    <property type="match status" value="1"/>
</dbReference>
<reference evidence="11" key="1">
    <citation type="journal article" date="2010" name="Nature">
        <title>The Amphimedon queenslandica genome and the evolution of animal complexity.</title>
        <authorList>
            <person name="Srivastava M."/>
            <person name="Simakov O."/>
            <person name="Chapman J."/>
            <person name="Fahey B."/>
            <person name="Gauthier M.E."/>
            <person name="Mitros T."/>
            <person name="Richards G.S."/>
            <person name="Conaco C."/>
            <person name="Dacre M."/>
            <person name="Hellsten U."/>
            <person name="Larroux C."/>
            <person name="Putnam N.H."/>
            <person name="Stanke M."/>
            <person name="Adamska M."/>
            <person name="Darling A."/>
            <person name="Degnan S.M."/>
            <person name="Oakley T.H."/>
            <person name="Plachetzki D.C."/>
            <person name="Zhai Y."/>
            <person name="Adamski M."/>
            <person name="Calcino A."/>
            <person name="Cummins S.F."/>
            <person name="Goodstein D.M."/>
            <person name="Harris C."/>
            <person name="Jackson D.J."/>
            <person name="Leys S.P."/>
            <person name="Shu S."/>
            <person name="Woodcroft B.J."/>
            <person name="Vervoort M."/>
            <person name="Kosik K.S."/>
            <person name="Manning G."/>
            <person name="Degnan B.M."/>
            <person name="Rokhsar D.S."/>
        </authorList>
    </citation>
    <scope>NUCLEOTIDE SEQUENCE [LARGE SCALE GENOMIC DNA]</scope>
</reference>
<proteinExistence type="predicted"/>
<dbReference type="EnsemblMetazoa" id="XM_003388980.2">
    <property type="protein sequence ID" value="XP_003389028.2"/>
    <property type="gene ID" value="LOC100637889"/>
</dbReference>
<dbReference type="GO" id="GO:0006412">
    <property type="term" value="P:translation"/>
    <property type="evidence" value="ECO:0007669"/>
    <property type="project" value="UniProtKB-KW"/>
</dbReference>
<dbReference type="InterPro" id="IPR012340">
    <property type="entry name" value="NA-bd_OB-fold"/>
</dbReference>
<dbReference type="GO" id="GO:0005737">
    <property type="term" value="C:cytoplasm"/>
    <property type="evidence" value="ECO:0007669"/>
    <property type="project" value="UniProtKB-SubCell"/>
</dbReference>
<comment type="subcellular location">
    <subcellularLocation>
        <location evidence="1">Cytoplasm</location>
    </subcellularLocation>
</comment>
<dbReference type="PANTHER" id="PTHR11586:SF33">
    <property type="entry name" value="AMINOACYL TRNA SYNTHASE COMPLEX-INTERACTING MULTIFUNCTIONAL PROTEIN 1"/>
    <property type="match status" value="1"/>
</dbReference>
<feature type="region of interest" description="Disordered" evidence="8">
    <location>
        <begin position="140"/>
        <end position="201"/>
    </location>
</feature>
<dbReference type="STRING" id="400682.A0A1X7U4J0"/>
<keyword evidence="7" id="KW-0175">Coiled coil</keyword>
<keyword evidence="5" id="KW-0648">Protein biosynthesis</keyword>
<dbReference type="GO" id="GO:0000049">
    <property type="term" value="F:tRNA binding"/>
    <property type="evidence" value="ECO:0007669"/>
    <property type="project" value="UniProtKB-UniRule"/>
</dbReference>
<dbReference type="Pfam" id="PF01588">
    <property type="entry name" value="tRNA_bind"/>
    <property type="match status" value="1"/>
</dbReference>
<keyword evidence="2" id="KW-0963">Cytoplasm</keyword>
<evidence type="ECO:0000256" key="2">
    <source>
        <dbReference type="ARBA" id="ARBA00022490"/>
    </source>
</evidence>
<evidence type="ECO:0000256" key="3">
    <source>
        <dbReference type="ARBA" id="ARBA00022555"/>
    </source>
</evidence>
<dbReference type="KEGG" id="aqu:100637889"/>
<feature type="compositionally biased region" description="Gly residues" evidence="8">
    <location>
        <begin position="183"/>
        <end position="199"/>
    </location>
</feature>
<keyword evidence="11" id="KW-1185">Reference proteome</keyword>
<evidence type="ECO:0000256" key="4">
    <source>
        <dbReference type="ARBA" id="ARBA00022884"/>
    </source>
</evidence>
<evidence type="ECO:0000256" key="5">
    <source>
        <dbReference type="ARBA" id="ARBA00022917"/>
    </source>
</evidence>
<feature type="compositionally biased region" description="Basic and acidic residues" evidence="8">
    <location>
        <begin position="156"/>
        <end position="167"/>
    </location>
</feature>
<keyword evidence="4 6" id="KW-0694">RNA-binding</keyword>
<dbReference type="SUPFAM" id="SSF50249">
    <property type="entry name" value="Nucleic acid-binding proteins"/>
    <property type="match status" value="1"/>
</dbReference>
<dbReference type="PANTHER" id="PTHR11586">
    <property type="entry name" value="TRNA-AMINOACYLATION COFACTOR ARC1 FAMILY MEMBER"/>
    <property type="match status" value="1"/>
</dbReference>
<dbReference type="Proteomes" id="UP000007879">
    <property type="component" value="Unassembled WGS sequence"/>
</dbReference>
<dbReference type="eggNOG" id="KOG2241">
    <property type="taxonomic scope" value="Eukaryota"/>
</dbReference>
<accession>A0A1X7U4J0</accession>
<feature type="coiled-coil region" evidence="7">
    <location>
        <begin position="90"/>
        <end position="117"/>
    </location>
</feature>
<evidence type="ECO:0000256" key="8">
    <source>
        <dbReference type="SAM" id="MobiDB-lite"/>
    </source>
</evidence>
<name>A0A1X7U4J0_AMPQE</name>
<evidence type="ECO:0000256" key="6">
    <source>
        <dbReference type="PROSITE-ProRule" id="PRU00209"/>
    </source>
</evidence>
<protein>
    <recommendedName>
        <fullName evidence="9">tRNA-binding domain-containing protein</fullName>
    </recommendedName>
</protein>
<dbReference type="InParanoid" id="A0A1X7U4J0"/>
<dbReference type="Gene3D" id="2.40.50.140">
    <property type="entry name" value="Nucleic acid-binding proteins"/>
    <property type="match status" value="1"/>
</dbReference>
<dbReference type="FunFam" id="2.40.50.140:FF:000047">
    <property type="entry name" value="tyrosine--tRNA ligase, cytoplasmic isoform X2"/>
    <property type="match status" value="1"/>
</dbReference>
<gene>
    <name evidence="10" type="primary">100637889</name>
</gene>